<evidence type="ECO:0000313" key="3">
    <source>
        <dbReference type="Proteomes" id="UP000195437"/>
    </source>
</evidence>
<organism evidence="2 3">
    <name type="scientific">Tumebacillus avium</name>
    <dbReference type="NCBI Taxonomy" id="1903704"/>
    <lineage>
        <taxon>Bacteria</taxon>
        <taxon>Bacillati</taxon>
        <taxon>Bacillota</taxon>
        <taxon>Bacilli</taxon>
        <taxon>Bacillales</taxon>
        <taxon>Alicyclobacillaceae</taxon>
        <taxon>Tumebacillus</taxon>
    </lineage>
</organism>
<keyword evidence="3" id="KW-1185">Reference proteome</keyword>
<keyword evidence="1" id="KW-0472">Membrane</keyword>
<evidence type="ECO:0000256" key="1">
    <source>
        <dbReference type="SAM" id="Phobius"/>
    </source>
</evidence>
<feature type="transmembrane region" description="Helical" evidence="1">
    <location>
        <begin position="33"/>
        <end position="55"/>
    </location>
</feature>
<dbReference type="AlphaFoldDB" id="A0A1Y0ISC4"/>
<dbReference type="KEGG" id="tum:CBW65_16335"/>
<dbReference type="EMBL" id="CP021434">
    <property type="protein sequence ID" value="ARU62355.1"/>
    <property type="molecule type" value="Genomic_DNA"/>
</dbReference>
<gene>
    <name evidence="2" type="ORF">CBW65_16335</name>
</gene>
<proteinExistence type="predicted"/>
<accession>A0A1Y0ISC4</accession>
<protein>
    <submittedName>
        <fullName evidence="2">Uncharacterized protein</fullName>
    </submittedName>
</protein>
<dbReference type="Proteomes" id="UP000195437">
    <property type="component" value="Chromosome"/>
</dbReference>
<keyword evidence="1" id="KW-0812">Transmembrane</keyword>
<sequence>MRWAGLLLQLAIPAIVAIYTVNFGRWMKKHNHLLGAFGAYLLAAAAFLLSCWSVLRNNS</sequence>
<keyword evidence="1" id="KW-1133">Transmembrane helix</keyword>
<evidence type="ECO:0000313" key="2">
    <source>
        <dbReference type="EMBL" id="ARU62355.1"/>
    </source>
</evidence>
<reference evidence="3" key="1">
    <citation type="submission" date="2017-05" db="EMBL/GenBank/DDBJ databases">
        <authorList>
            <person name="Sung H."/>
        </authorList>
    </citation>
    <scope>NUCLEOTIDE SEQUENCE [LARGE SCALE GENOMIC DNA]</scope>
    <source>
        <strain evidence="3">AR23208</strain>
    </source>
</reference>
<name>A0A1Y0ISC4_9BACL</name>